<accession>A0A0H2R815</accession>
<feature type="transmembrane region" description="Helical" evidence="1">
    <location>
        <begin position="36"/>
        <end position="56"/>
    </location>
</feature>
<organism evidence="2 3">
    <name type="scientific">Schizopora paradoxa</name>
    <dbReference type="NCBI Taxonomy" id="27342"/>
    <lineage>
        <taxon>Eukaryota</taxon>
        <taxon>Fungi</taxon>
        <taxon>Dikarya</taxon>
        <taxon>Basidiomycota</taxon>
        <taxon>Agaricomycotina</taxon>
        <taxon>Agaricomycetes</taxon>
        <taxon>Hymenochaetales</taxon>
        <taxon>Schizoporaceae</taxon>
        <taxon>Schizopora</taxon>
    </lineage>
</organism>
<evidence type="ECO:0008006" key="4">
    <source>
        <dbReference type="Google" id="ProtNLM"/>
    </source>
</evidence>
<feature type="transmembrane region" description="Helical" evidence="1">
    <location>
        <begin position="6"/>
        <end position="27"/>
    </location>
</feature>
<keyword evidence="1" id="KW-0472">Membrane</keyword>
<dbReference type="Proteomes" id="UP000053477">
    <property type="component" value="Unassembled WGS sequence"/>
</dbReference>
<evidence type="ECO:0000256" key="1">
    <source>
        <dbReference type="SAM" id="Phobius"/>
    </source>
</evidence>
<sequence>MKSIVALVLCIEAVGHCNTLFSVFILCERNAKIKRIMIVVTVVCYSIPCAILIKYLDPTIHNTPFVALDLGTLEVRVCASQVDTKLALALWLPPVFVDVCAIALLLWNAMDRPRTLNVRITELLTQDGIVIIVVGCVLRFSVIVISASANLTSVLVTDLFIEFINAALNTRLFLMLRGRMVTPTCDVNSFDESMDDHQDFAAAVPRSRFVQDEDGE</sequence>
<evidence type="ECO:0000313" key="3">
    <source>
        <dbReference type="Proteomes" id="UP000053477"/>
    </source>
</evidence>
<dbReference type="AlphaFoldDB" id="A0A0H2R815"/>
<protein>
    <recommendedName>
        <fullName evidence="4">G-protein coupled receptors family 1 profile domain-containing protein</fullName>
    </recommendedName>
</protein>
<keyword evidence="3" id="KW-1185">Reference proteome</keyword>
<dbReference type="EMBL" id="KQ086135">
    <property type="protein sequence ID" value="KLO07512.1"/>
    <property type="molecule type" value="Genomic_DNA"/>
</dbReference>
<evidence type="ECO:0000313" key="2">
    <source>
        <dbReference type="EMBL" id="KLO07512.1"/>
    </source>
</evidence>
<feature type="transmembrane region" description="Helical" evidence="1">
    <location>
        <begin position="86"/>
        <end position="107"/>
    </location>
</feature>
<keyword evidence="1" id="KW-1133">Transmembrane helix</keyword>
<dbReference type="OrthoDB" id="2769707at2759"/>
<reference evidence="2 3" key="1">
    <citation type="submission" date="2015-04" db="EMBL/GenBank/DDBJ databases">
        <title>Complete genome sequence of Schizopora paradoxa KUC8140, a cosmopolitan wood degrader in East Asia.</title>
        <authorList>
            <consortium name="DOE Joint Genome Institute"/>
            <person name="Min B."/>
            <person name="Park H."/>
            <person name="Jang Y."/>
            <person name="Kim J.-J."/>
            <person name="Kim K.H."/>
            <person name="Pangilinan J."/>
            <person name="Lipzen A."/>
            <person name="Riley R."/>
            <person name="Grigoriev I.V."/>
            <person name="Spatafora J.W."/>
            <person name="Choi I.-G."/>
        </authorList>
    </citation>
    <scope>NUCLEOTIDE SEQUENCE [LARGE SCALE GENOMIC DNA]</scope>
    <source>
        <strain evidence="2 3">KUC8140</strain>
    </source>
</reference>
<dbReference type="InParanoid" id="A0A0H2R815"/>
<proteinExistence type="predicted"/>
<keyword evidence="1" id="KW-0812">Transmembrane</keyword>
<name>A0A0H2R815_9AGAM</name>
<feature type="transmembrane region" description="Helical" evidence="1">
    <location>
        <begin position="128"/>
        <end position="149"/>
    </location>
</feature>
<gene>
    <name evidence="2" type="ORF">SCHPADRAFT_646027</name>
</gene>